<comment type="cofactor">
    <cofactor evidence="20">
        <name>heme b</name>
        <dbReference type="ChEBI" id="CHEBI:60344"/>
    </cofactor>
    <text evidence="20">Binds 2 heme groups non-covalently.</text>
</comment>
<comment type="similarity">
    <text evidence="17 20">Belongs to the cytochrome b family.</text>
</comment>
<keyword evidence="15 20" id="KW-0496">Mitochondrion</keyword>
<protein>
    <recommendedName>
        <fullName evidence="4 20">Cytochrome b</fullName>
    </recommendedName>
</protein>
<feature type="domain" description="Cytochrome b/b6 C-terminal region profile" evidence="22">
    <location>
        <begin position="210"/>
        <end position="378"/>
    </location>
</feature>
<dbReference type="Gene3D" id="1.20.810.10">
    <property type="entry name" value="Cytochrome Bc1 Complex, Chain C"/>
    <property type="match status" value="1"/>
</dbReference>
<dbReference type="GO" id="GO:0016491">
    <property type="term" value="F:oxidoreductase activity"/>
    <property type="evidence" value="ECO:0007669"/>
    <property type="project" value="UniProtKB-UniRule"/>
</dbReference>
<evidence type="ECO:0000256" key="13">
    <source>
        <dbReference type="ARBA" id="ARBA00023004"/>
    </source>
</evidence>
<dbReference type="GO" id="GO:0008121">
    <property type="term" value="F:quinol-cytochrome-c reductase activity"/>
    <property type="evidence" value="ECO:0007669"/>
    <property type="project" value="InterPro"/>
</dbReference>
<evidence type="ECO:0000256" key="18">
    <source>
        <dbReference type="PIRSR" id="PIRSR038885-1"/>
    </source>
</evidence>
<keyword evidence="8 20" id="KW-0812">Transmembrane</keyword>
<feature type="binding site" description="axial binding residue" evidence="19">
    <location>
        <position position="97"/>
    </location>
    <ligand>
        <name>heme b</name>
        <dbReference type="ChEBI" id="CHEBI:60344"/>
        <label>b566</label>
    </ligand>
    <ligandPart>
        <name>Fe</name>
        <dbReference type="ChEBI" id="CHEBI:18248"/>
    </ligandPart>
</feature>
<evidence type="ECO:0000256" key="14">
    <source>
        <dbReference type="ARBA" id="ARBA00023075"/>
    </source>
</evidence>
<reference evidence="23" key="1">
    <citation type="submission" date="2012-06" db="EMBL/GenBank/DDBJ databases">
        <title>Mitogenomics of the Coleoptera under dense taxon sampling.</title>
        <authorList>
            <person name="Timmermans M.J.T.N."/>
            <person name="Lim J."/>
            <person name="Dodsworth S."/>
            <person name="Haran J."/>
            <person name="Ahrens D."/>
            <person name="Bocak L."/>
            <person name="London A."/>
            <person name="Culverwell L."/>
            <person name="Vogler A.P."/>
        </authorList>
    </citation>
    <scope>NUCLEOTIDE SEQUENCE</scope>
</reference>
<dbReference type="PANTHER" id="PTHR19271:SF16">
    <property type="entry name" value="CYTOCHROME B"/>
    <property type="match status" value="1"/>
</dbReference>
<evidence type="ECO:0000256" key="17">
    <source>
        <dbReference type="ARBA" id="ARBA00061233"/>
    </source>
</evidence>
<dbReference type="CDD" id="cd00290">
    <property type="entry name" value="cytochrome_b_C"/>
    <property type="match status" value="1"/>
</dbReference>
<geneLocation type="mitochondrion" evidence="23"/>
<feature type="binding site" description="axial binding residue" evidence="19">
    <location>
        <position position="196"/>
    </location>
    <ligand>
        <name>heme b</name>
        <dbReference type="ChEBI" id="CHEBI:60344"/>
        <label>b566</label>
    </ligand>
    <ligandPart>
        <name>Fe</name>
        <dbReference type="ChEBI" id="CHEBI:18248"/>
    </ligandPart>
</feature>
<feature type="transmembrane region" description="Helical" evidence="20">
    <location>
        <begin position="178"/>
        <end position="199"/>
    </location>
</feature>
<dbReference type="GO" id="GO:0045275">
    <property type="term" value="C:respiratory chain complex III"/>
    <property type="evidence" value="ECO:0007669"/>
    <property type="project" value="InterPro"/>
</dbReference>
<dbReference type="InterPro" id="IPR030689">
    <property type="entry name" value="Cytochrome_b"/>
</dbReference>
<dbReference type="InterPro" id="IPR048259">
    <property type="entry name" value="Cytochrome_b_N_euk/bac"/>
</dbReference>
<keyword evidence="12 20" id="KW-1133">Transmembrane helix</keyword>
<dbReference type="Pfam" id="PF00033">
    <property type="entry name" value="Cytochrome_B"/>
    <property type="match status" value="1"/>
</dbReference>
<dbReference type="GO" id="GO:0005743">
    <property type="term" value="C:mitochondrial inner membrane"/>
    <property type="evidence" value="ECO:0007669"/>
    <property type="project" value="UniProtKB-SubCell"/>
</dbReference>
<evidence type="ECO:0000259" key="22">
    <source>
        <dbReference type="PROSITE" id="PS51003"/>
    </source>
</evidence>
<evidence type="ECO:0000256" key="8">
    <source>
        <dbReference type="ARBA" id="ARBA00022692"/>
    </source>
</evidence>
<evidence type="ECO:0000256" key="3">
    <source>
        <dbReference type="ARBA" id="ARBA00011649"/>
    </source>
</evidence>
<feature type="transmembrane region" description="Helical" evidence="20">
    <location>
        <begin position="36"/>
        <end position="55"/>
    </location>
</feature>
<dbReference type="SUPFAM" id="SSF81342">
    <property type="entry name" value="Transmembrane di-heme cytochromes"/>
    <property type="match status" value="1"/>
</dbReference>
<evidence type="ECO:0000256" key="20">
    <source>
        <dbReference type="RuleBase" id="RU362117"/>
    </source>
</evidence>
<evidence type="ECO:0000313" key="23">
    <source>
        <dbReference type="EMBL" id="ALO77026.1"/>
    </source>
</evidence>
<feature type="binding site" description="axial binding residue" evidence="19">
    <location>
        <position position="182"/>
    </location>
    <ligand>
        <name>heme b</name>
        <dbReference type="ChEBI" id="CHEBI:60344"/>
        <label>b562</label>
    </ligand>
    <ligandPart>
        <name>Fe</name>
        <dbReference type="ChEBI" id="CHEBI:18248"/>
    </ligandPart>
</feature>
<evidence type="ECO:0000256" key="1">
    <source>
        <dbReference type="ARBA" id="ARBA00002566"/>
    </source>
</evidence>
<dbReference type="EMBL" id="JX412803">
    <property type="protein sequence ID" value="ALO77026.1"/>
    <property type="molecule type" value="Genomic_DNA"/>
</dbReference>
<evidence type="ECO:0000256" key="2">
    <source>
        <dbReference type="ARBA" id="ARBA00004448"/>
    </source>
</evidence>
<feature type="transmembrane region" description="Helical" evidence="20">
    <location>
        <begin position="345"/>
        <end position="363"/>
    </location>
</feature>
<dbReference type="PROSITE" id="PS51003">
    <property type="entry name" value="CYTB_CTER"/>
    <property type="match status" value="1"/>
</dbReference>
<comment type="function">
    <text evidence="1 20">Component of the ubiquinol-cytochrome c reductase complex (complex III or cytochrome b-c1 complex) that is part of the mitochondrial respiratory chain. The b-c1 complex mediates electron transfer from ubiquinol to cytochrome c. Contributes to the generation of a proton gradient across the mitochondrial membrane that is then used for ATP synthesis.</text>
</comment>
<feature type="transmembrane region" description="Helical" evidence="20">
    <location>
        <begin position="229"/>
        <end position="250"/>
    </location>
</feature>
<keyword evidence="13 19" id="KW-0408">Iron</keyword>
<accession>A0A0S2MQU9</accession>
<feature type="transmembrane region" description="Helical" evidence="20">
    <location>
        <begin position="110"/>
        <end position="132"/>
    </location>
</feature>
<evidence type="ECO:0000256" key="9">
    <source>
        <dbReference type="ARBA" id="ARBA00022723"/>
    </source>
</evidence>
<dbReference type="PROSITE" id="PS51002">
    <property type="entry name" value="CYTB_NTER"/>
    <property type="match status" value="1"/>
</dbReference>
<dbReference type="PIRSF" id="PIRSF038885">
    <property type="entry name" value="COB"/>
    <property type="match status" value="1"/>
</dbReference>
<sequence>MKTPMRKINPIIILNNSLIDLPTPSKINIWWNMGSLLSLCLMIQIITGLFLTMHYCPNIDYAFNSVIHICRNVNYGWMIRTLHANGASMFFICLYIHIGRGIYYNSFNFIKTWMVGVTIFILTMATAFMGYVLPWGQMSFWGATVITNLLSAIPYLGNEIVTWIWGGFAVDNATLNRFYTFHFILPFMILAMVMIHLLFLHKTGSNNPLGLSNNIDKIPFHPYFSYKDLMTAIMLTYLLIMLILISPYILSDPDNFIPANPLVTPVHIQPEWYFLFAYAILRSIPNKLGGVIGLLMSIFILYIMPFIYTNKMNNNYYPLNKLMFWVFCFVTILLTWIGARPVEAPYVIIGQILTIIYFSYFFINPITSKIWDKLIYKI</sequence>
<dbReference type="CDD" id="cd00284">
    <property type="entry name" value="Cytochrome_b_N"/>
    <property type="match status" value="1"/>
</dbReference>
<feature type="transmembrane region" description="Helical" evidence="20">
    <location>
        <begin position="287"/>
        <end position="310"/>
    </location>
</feature>
<dbReference type="AlphaFoldDB" id="A0A0S2MQU9"/>
<keyword evidence="10" id="KW-0999">Mitochondrion inner membrane</keyword>
<evidence type="ECO:0000256" key="11">
    <source>
        <dbReference type="ARBA" id="ARBA00022982"/>
    </source>
</evidence>
<gene>
    <name evidence="23" type="primary">cytb</name>
</gene>
<feature type="domain" description="Cytochrome b/b6 N-terminal region profile" evidence="21">
    <location>
        <begin position="1"/>
        <end position="209"/>
    </location>
</feature>
<dbReference type="SUPFAM" id="SSF81648">
    <property type="entry name" value="a domain/subunit of cytochrome bc1 complex (Ubiquinol-cytochrome c reductase)"/>
    <property type="match status" value="1"/>
</dbReference>
<keyword evidence="5 20" id="KW-0813">Transport</keyword>
<keyword evidence="7 20" id="KW-0679">Respiratory chain</keyword>
<keyword evidence="6 19" id="KW-0349">Heme</keyword>
<feature type="transmembrane region" description="Helical" evidence="20">
    <location>
        <begin position="322"/>
        <end position="339"/>
    </location>
</feature>
<organism evidence="23">
    <name type="scientific">Sphindus dubius</name>
    <dbReference type="NCBI Taxonomy" id="295944"/>
    <lineage>
        <taxon>Eukaryota</taxon>
        <taxon>Metazoa</taxon>
        <taxon>Ecdysozoa</taxon>
        <taxon>Arthropoda</taxon>
        <taxon>Hexapoda</taxon>
        <taxon>Insecta</taxon>
        <taxon>Pterygota</taxon>
        <taxon>Neoptera</taxon>
        <taxon>Endopterygota</taxon>
        <taxon>Coleoptera</taxon>
        <taxon>Polyphaga</taxon>
        <taxon>Cucujiformia</taxon>
        <taxon>Sphindidae</taxon>
        <taxon>Sphindus</taxon>
    </lineage>
</organism>
<keyword evidence="9 19" id="KW-0479">Metal-binding</keyword>
<evidence type="ECO:0000256" key="5">
    <source>
        <dbReference type="ARBA" id="ARBA00022448"/>
    </source>
</evidence>
<evidence type="ECO:0000259" key="21">
    <source>
        <dbReference type="PROSITE" id="PS51002"/>
    </source>
</evidence>
<dbReference type="Pfam" id="PF00032">
    <property type="entry name" value="Cytochrom_B_C"/>
    <property type="match status" value="1"/>
</dbReference>
<feature type="binding site" evidence="18">
    <location>
        <position position="201"/>
    </location>
    <ligand>
        <name>a ubiquinone</name>
        <dbReference type="ChEBI" id="CHEBI:16389"/>
    </ligand>
</feature>
<dbReference type="GO" id="GO:0006122">
    <property type="term" value="P:mitochondrial electron transport, ubiquinol to cytochrome c"/>
    <property type="evidence" value="ECO:0007669"/>
    <property type="project" value="TreeGrafter"/>
</dbReference>
<dbReference type="FunFam" id="1.20.810.10:FF:000002">
    <property type="entry name" value="Cytochrome b"/>
    <property type="match status" value="1"/>
</dbReference>
<dbReference type="InterPro" id="IPR016174">
    <property type="entry name" value="Di-haem_cyt_TM"/>
</dbReference>
<evidence type="ECO:0000256" key="19">
    <source>
        <dbReference type="PIRSR" id="PIRSR038885-2"/>
    </source>
</evidence>
<dbReference type="PANTHER" id="PTHR19271">
    <property type="entry name" value="CYTOCHROME B"/>
    <property type="match status" value="1"/>
</dbReference>
<evidence type="ECO:0000256" key="12">
    <source>
        <dbReference type="ARBA" id="ARBA00022989"/>
    </source>
</evidence>
<comment type="subunit">
    <text evidence="3">The main subunits of complex b-c1 are: cytochrome b, cytochrome c1 and the Rieske protein.</text>
</comment>
<keyword evidence="16 20" id="KW-0472">Membrane</keyword>
<evidence type="ECO:0000256" key="6">
    <source>
        <dbReference type="ARBA" id="ARBA00022617"/>
    </source>
</evidence>
<evidence type="ECO:0000256" key="10">
    <source>
        <dbReference type="ARBA" id="ARBA00022792"/>
    </source>
</evidence>
<feature type="transmembrane region" description="Helical" evidence="20">
    <location>
        <begin position="138"/>
        <end position="157"/>
    </location>
</feature>
<evidence type="ECO:0000256" key="16">
    <source>
        <dbReference type="ARBA" id="ARBA00023136"/>
    </source>
</evidence>
<dbReference type="InterPro" id="IPR048260">
    <property type="entry name" value="Cytochrome_b_C_euk/bac"/>
</dbReference>
<name>A0A0S2MQU9_9CUCU</name>
<dbReference type="InterPro" id="IPR005797">
    <property type="entry name" value="Cyt_b/b6_N"/>
</dbReference>
<dbReference type="InterPro" id="IPR005798">
    <property type="entry name" value="Cyt_b/b6_C"/>
</dbReference>
<dbReference type="InterPro" id="IPR036150">
    <property type="entry name" value="Cyt_b/b6_C_sf"/>
</dbReference>
<evidence type="ECO:0000256" key="4">
    <source>
        <dbReference type="ARBA" id="ARBA00013531"/>
    </source>
</evidence>
<feature type="transmembrane region" description="Helical" evidence="20">
    <location>
        <begin position="75"/>
        <end position="98"/>
    </location>
</feature>
<comment type="cofactor">
    <cofactor evidence="19">
        <name>heme</name>
        <dbReference type="ChEBI" id="CHEBI:30413"/>
    </cofactor>
    <text evidence="19">Binds 2 heme groups non-covalently.</text>
</comment>
<dbReference type="GO" id="GO:0046872">
    <property type="term" value="F:metal ion binding"/>
    <property type="evidence" value="ECO:0007669"/>
    <property type="project" value="UniProtKB-UniRule"/>
</dbReference>
<evidence type="ECO:0000256" key="7">
    <source>
        <dbReference type="ARBA" id="ARBA00022660"/>
    </source>
</evidence>
<proteinExistence type="inferred from homology"/>
<keyword evidence="11 20" id="KW-0249">Electron transport</keyword>
<feature type="binding site" description="axial binding residue" evidence="19">
    <location>
        <position position="83"/>
    </location>
    <ligand>
        <name>heme b</name>
        <dbReference type="ChEBI" id="CHEBI:60344"/>
        <label>b562</label>
    </ligand>
    <ligandPart>
        <name>Fe</name>
        <dbReference type="ChEBI" id="CHEBI:18248"/>
    </ligandPart>
</feature>
<keyword evidence="14" id="KW-0830">Ubiquinone</keyword>
<comment type="subcellular location">
    <subcellularLocation>
        <location evidence="2">Mitochondrion inner membrane</location>
        <topology evidence="2">Multi-pass membrane protein</topology>
    </subcellularLocation>
</comment>
<evidence type="ECO:0000256" key="15">
    <source>
        <dbReference type="ARBA" id="ARBA00023128"/>
    </source>
</evidence>
<dbReference type="InterPro" id="IPR027387">
    <property type="entry name" value="Cytb/b6-like_sf"/>
</dbReference>